<dbReference type="OrthoDB" id="9774191at2"/>
<dbReference type="SUPFAM" id="SSF51735">
    <property type="entry name" value="NAD(P)-binding Rossmann-fold domains"/>
    <property type="match status" value="1"/>
</dbReference>
<dbReference type="Pfam" id="PF22725">
    <property type="entry name" value="GFO_IDH_MocA_C3"/>
    <property type="match status" value="1"/>
</dbReference>
<reference evidence="6" key="2">
    <citation type="submission" date="2011-08" db="EMBL/GenBank/DDBJ databases">
        <authorList>
            <person name="Hoffman M."/>
            <person name="Strain E.A."/>
            <person name="Brown E."/>
            <person name="Allard M.W."/>
        </authorList>
    </citation>
    <scope>NUCLEOTIDE SEQUENCE</scope>
    <source>
        <strain evidence="6">CIP 102891</strain>
    </source>
</reference>
<comment type="similarity">
    <text evidence="1">Belongs to the Gfo/Idh/MocA family.</text>
</comment>
<evidence type="ECO:0000256" key="2">
    <source>
        <dbReference type="ARBA" id="ARBA00023002"/>
    </source>
</evidence>
<evidence type="ECO:0000256" key="1">
    <source>
        <dbReference type="ARBA" id="ARBA00010928"/>
    </source>
</evidence>
<dbReference type="eggNOG" id="COG0673">
    <property type="taxonomic scope" value="Bacteria"/>
</dbReference>
<feature type="domain" description="GFO/IDH/MocA-like oxidoreductase" evidence="4">
    <location>
        <begin position="131"/>
        <end position="245"/>
    </location>
</feature>
<sequence>MKWGILGTSFISGVMAEAINNDGKSELYAVAGRSEHNLNTFAKQYGVDKTFSDYQALIEDQQVDIIYIALPNHLHHDFIVKAAQQGKAILCEKSLSVDMEKTELALKAVETHQVFFAEGLMYLHHPLITELVSLLKSGEIGELRSIHTSYIASIAEFVNPDSKGALYNLGCYPISLLYLVAKTMLGEQAFEGRTATAIGRTGQDGNICESSLMMQFGQQQTATVHTAEDHGLKHQFTILGSKGCITLDSNPWLPTQENRLSVEIYETSKRSVSVRAEGDAFFYQVRNIRQAVEKGLKGLENPCATWSDSHRIMQLLTEWHGLVR</sequence>
<evidence type="ECO:0000259" key="3">
    <source>
        <dbReference type="Pfam" id="PF01408"/>
    </source>
</evidence>
<evidence type="ECO:0000259" key="4">
    <source>
        <dbReference type="Pfam" id="PF22725"/>
    </source>
</evidence>
<evidence type="ECO:0000313" key="7">
    <source>
        <dbReference type="Proteomes" id="UP000002817"/>
    </source>
</evidence>
<dbReference type="InterPro" id="IPR055170">
    <property type="entry name" value="GFO_IDH_MocA-like_dom"/>
</dbReference>
<dbReference type="RefSeq" id="WP_004411594.1">
    <property type="nucleotide sequence ID" value="NZ_ACZV01000004.1"/>
</dbReference>
<accession>C9QGY1</accession>
<feature type="domain" description="Gfo/Idh/MocA-like oxidoreductase N-terminal" evidence="3">
    <location>
        <begin position="1"/>
        <end position="117"/>
    </location>
</feature>
<dbReference type="Proteomes" id="UP000003515">
    <property type="component" value="Unassembled WGS sequence"/>
</dbReference>
<organism evidence="6 7">
    <name type="scientific">Vibrio orientalis CIP 102891 = ATCC 33934</name>
    <dbReference type="NCBI Taxonomy" id="675816"/>
    <lineage>
        <taxon>Bacteria</taxon>
        <taxon>Pseudomonadati</taxon>
        <taxon>Pseudomonadota</taxon>
        <taxon>Gammaproteobacteria</taxon>
        <taxon>Vibrionales</taxon>
        <taxon>Vibrionaceae</taxon>
        <taxon>Vibrio</taxon>
        <taxon>Vibrio oreintalis group</taxon>
    </lineage>
</organism>
<dbReference type="AlphaFoldDB" id="C9QGY1"/>
<comment type="caution">
    <text evidence="6">The sequence shown here is derived from an EMBL/GenBank/DDBJ whole genome shotgun (WGS) entry which is preliminary data.</text>
</comment>
<dbReference type="Gene3D" id="3.40.50.720">
    <property type="entry name" value="NAD(P)-binding Rossmann-like Domain"/>
    <property type="match status" value="1"/>
</dbReference>
<name>C9QGY1_VIBOR</name>
<protein>
    <submittedName>
        <fullName evidence="5 6">Oxidoreductase</fullName>
    </submittedName>
</protein>
<reference evidence="5 8" key="1">
    <citation type="submission" date="2009-10" db="EMBL/GenBank/DDBJ databases">
        <authorList>
            <consortium name="Los Alamos National Laboratory (LANL)"/>
            <consortium name="National Microbial Pathogen Data Resource (NMPDR)"/>
            <person name="Munk A.C."/>
            <person name="Chertkov O."/>
            <person name="Tapia R."/>
            <person name="Green L."/>
            <person name="Rogers Y."/>
            <person name="Detter J.C."/>
            <person name="Bruce D."/>
            <person name="Brettin T.S."/>
            <person name="Colwell R.R."/>
            <person name="Huq A."/>
            <person name="Grim C.J."/>
            <person name="Hasan N.A."/>
            <person name="Bartels D."/>
            <person name="Vonstein V."/>
        </authorList>
    </citation>
    <scope>NUCLEOTIDE SEQUENCE [LARGE SCALE GENOMIC DNA]</scope>
    <source>
        <strain evidence="5 8">CIP 102891</strain>
    </source>
</reference>
<dbReference type="EMBL" id="AFWH01000040">
    <property type="protein sequence ID" value="EGU48377.1"/>
    <property type="molecule type" value="Genomic_DNA"/>
</dbReference>
<proteinExistence type="inferred from homology"/>
<gene>
    <name evidence="5" type="ORF">VIA_001084</name>
    <name evidence="6" type="ORF">VIOR3934_14742</name>
</gene>
<dbReference type="PATRIC" id="fig|675816.5.peg.3027"/>
<dbReference type="SUPFAM" id="SSF55347">
    <property type="entry name" value="Glyceraldehyde-3-phosphate dehydrogenase-like, C-terminal domain"/>
    <property type="match status" value="1"/>
</dbReference>
<dbReference type="Gene3D" id="3.30.360.10">
    <property type="entry name" value="Dihydrodipicolinate Reductase, domain 2"/>
    <property type="match status" value="1"/>
</dbReference>
<evidence type="ECO:0000313" key="6">
    <source>
        <dbReference type="EMBL" id="EGU48377.1"/>
    </source>
</evidence>
<dbReference type="GO" id="GO:0000166">
    <property type="term" value="F:nucleotide binding"/>
    <property type="evidence" value="ECO:0007669"/>
    <property type="project" value="InterPro"/>
</dbReference>
<dbReference type="PANTHER" id="PTHR22604">
    <property type="entry name" value="OXIDOREDUCTASES"/>
    <property type="match status" value="1"/>
</dbReference>
<dbReference type="PANTHER" id="PTHR22604:SF105">
    <property type="entry name" value="TRANS-1,2-DIHYDROBENZENE-1,2-DIOL DEHYDROGENASE"/>
    <property type="match status" value="1"/>
</dbReference>
<dbReference type="Pfam" id="PF01408">
    <property type="entry name" value="GFO_IDH_MocA"/>
    <property type="match status" value="1"/>
</dbReference>
<dbReference type="GO" id="GO:0016491">
    <property type="term" value="F:oxidoreductase activity"/>
    <property type="evidence" value="ECO:0007669"/>
    <property type="project" value="UniProtKB-KW"/>
</dbReference>
<dbReference type="InterPro" id="IPR036291">
    <property type="entry name" value="NAD(P)-bd_dom_sf"/>
</dbReference>
<dbReference type="InterPro" id="IPR000683">
    <property type="entry name" value="Gfo/Idh/MocA-like_OxRdtase_N"/>
</dbReference>
<evidence type="ECO:0000313" key="8">
    <source>
        <dbReference type="Proteomes" id="UP000003515"/>
    </source>
</evidence>
<evidence type="ECO:0000313" key="5">
    <source>
        <dbReference type="EMBL" id="EEX93926.1"/>
    </source>
</evidence>
<dbReference type="EMBL" id="ACZV01000004">
    <property type="protein sequence ID" value="EEX93926.1"/>
    <property type="molecule type" value="Genomic_DNA"/>
</dbReference>
<dbReference type="Proteomes" id="UP000002817">
    <property type="component" value="Unassembled WGS sequence"/>
</dbReference>
<keyword evidence="2" id="KW-0560">Oxidoreductase</keyword>
<keyword evidence="8" id="KW-1185">Reference proteome</keyword>
<reference evidence="6 7" key="3">
    <citation type="journal article" date="2012" name="Int. J. Syst. Evol. Microbiol.">
        <title>Vibrio caribbeanicus sp. nov., isolated from the marine sponge Scleritoderma cyanea.</title>
        <authorList>
            <person name="Hoffmann M."/>
            <person name="Monday S.R."/>
            <person name="Allard M.W."/>
            <person name="Strain E.A."/>
            <person name="Whittaker P."/>
            <person name="Naum M."/>
            <person name="McCarthy P.J."/>
            <person name="Lopez J.V."/>
            <person name="Fischer M."/>
            <person name="Brown E.W."/>
        </authorList>
    </citation>
    <scope>NUCLEOTIDE SEQUENCE [LARGE SCALE GENOMIC DNA]</scope>
    <source>
        <strain evidence="6">CIP 102891</strain>
        <strain evidence="7">CIP 102891 / ATCC 33934</strain>
    </source>
</reference>
<dbReference type="STRING" id="675816.VIA_001084"/>
<dbReference type="InterPro" id="IPR050984">
    <property type="entry name" value="Gfo/Idh/MocA_domain"/>
</dbReference>